<feature type="non-terminal residue" evidence="3">
    <location>
        <position position="1"/>
    </location>
</feature>
<keyword evidence="1" id="KW-0812">Transmembrane</keyword>
<accession>X0Y9S9</accession>
<feature type="transmembrane region" description="Helical" evidence="1">
    <location>
        <begin position="195"/>
        <end position="217"/>
    </location>
</feature>
<dbReference type="InterPro" id="IPR039568">
    <property type="entry name" value="Peptidase_MA-like_dom"/>
</dbReference>
<dbReference type="Pfam" id="PF13485">
    <property type="entry name" value="Peptidase_MA_2"/>
    <property type="match status" value="1"/>
</dbReference>
<name>X0Y9S9_9ZZZZ</name>
<organism evidence="3">
    <name type="scientific">marine sediment metagenome</name>
    <dbReference type="NCBI Taxonomy" id="412755"/>
    <lineage>
        <taxon>unclassified sequences</taxon>
        <taxon>metagenomes</taxon>
        <taxon>ecological metagenomes</taxon>
    </lineage>
</organism>
<reference evidence="3" key="1">
    <citation type="journal article" date="2014" name="Front. Microbiol.">
        <title>High frequency of phylogenetically diverse reductive dehalogenase-homologous genes in deep subseafloor sedimentary metagenomes.</title>
        <authorList>
            <person name="Kawai M."/>
            <person name="Futagami T."/>
            <person name="Toyoda A."/>
            <person name="Takaki Y."/>
            <person name="Nishi S."/>
            <person name="Hori S."/>
            <person name="Arai W."/>
            <person name="Tsubouchi T."/>
            <person name="Morono Y."/>
            <person name="Uchiyama I."/>
            <person name="Ito T."/>
            <person name="Fujiyama A."/>
            <person name="Inagaki F."/>
            <person name="Takami H."/>
        </authorList>
    </citation>
    <scope>NUCLEOTIDE SEQUENCE</scope>
    <source>
        <strain evidence="3">Expedition CK06-06</strain>
    </source>
</reference>
<proteinExistence type="predicted"/>
<dbReference type="EMBL" id="BARS01051443">
    <property type="protein sequence ID" value="GAG45468.1"/>
    <property type="molecule type" value="Genomic_DNA"/>
</dbReference>
<sequence length="227" mass="25224">LDIYVYDSVQAMQAAVPDSGQYWIAGHADPIQDVVWVTLPPGPDQRLEMERQIPHEFMHAALNYTDSHAYSNFPVWFNEGMASLVELYPNPEYANLTKNAFEAGALIPMADLCQSFPSDPPQALLAYAQSASFTGFLYEEFGIQGFNRMMAAYASGLSCEQGIEEALDSNLESLEESWQSSSFAGVTLGIAFREMLPWLLLLVVVLAVPLVMVAVVIKKRPVKDEYE</sequence>
<keyword evidence="1" id="KW-1133">Transmembrane helix</keyword>
<dbReference type="AlphaFoldDB" id="X0Y9S9"/>
<gene>
    <name evidence="3" type="ORF">S01H1_76631</name>
</gene>
<keyword evidence="1" id="KW-0472">Membrane</keyword>
<feature type="domain" description="Peptidase MA-like" evidence="2">
    <location>
        <begin position="2"/>
        <end position="181"/>
    </location>
</feature>
<evidence type="ECO:0000313" key="3">
    <source>
        <dbReference type="EMBL" id="GAG45468.1"/>
    </source>
</evidence>
<evidence type="ECO:0000259" key="2">
    <source>
        <dbReference type="Pfam" id="PF13485"/>
    </source>
</evidence>
<evidence type="ECO:0000256" key="1">
    <source>
        <dbReference type="SAM" id="Phobius"/>
    </source>
</evidence>
<protein>
    <recommendedName>
        <fullName evidence="2">Peptidase MA-like domain-containing protein</fullName>
    </recommendedName>
</protein>
<comment type="caution">
    <text evidence="3">The sequence shown here is derived from an EMBL/GenBank/DDBJ whole genome shotgun (WGS) entry which is preliminary data.</text>
</comment>